<evidence type="ECO:0000313" key="1">
    <source>
        <dbReference type="EMBL" id="GEX61792.1"/>
    </source>
</evidence>
<dbReference type="EMBL" id="BKCJ010119215">
    <property type="protein sequence ID" value="GEX61792.1"/>
    <property type="molecule type" value="Genomic_DNA"/>
</dbReference>
<reference evidence="1" key="1">
    <citation type="journal article" date="2019" name="Sci. Rep.">
        <title>Draft genome of Tanacetum cinerariifolium, the natural source of mosquito coil.</title>
        <authorList>
            <person name="Yamashiro T."/>
            <person name="Shiraishi A."/>
            <person name="Satake H."/>
            <person name="Nakayama K."/>
        </authorList>
    </citation>
    <scope>NUCLEOTIDE SEQUENCE</scope>
</reference>
<accession>A0A699H7I6</accession>
<protein>
    <submittedName>
        <fullName evidence="1">Phospholipase-like protein</fullName>
    </submittedName>
</protein>
<name>A0A699H7I6_TANCI</name>
<comment type="caution">
    <text evidence="1">The sequence shown here is derived from an EMBL/GenBank/DDBJ whole genome shotgun (WGS) entry which is preliminary data.</text>
</comment>
<dbReference type="AlphaFoldDB" id="A0A699H7I6"/>
<sequence>MTMIIKESKELSRELVNLLAMNGKIKNEIVSPVHVQLAKKVLKSYADQLNLDNLEPDMTVNPKSEKKTFVIVDMPSKSVTTVNGKRKR</sequence>
<proteinExistence type="predicted"/>
<gene>
    <name evidence="1" type="ORF">Tci_333767</name>
</gene>
<organism evidence="1">
    <name type="scientific">Tanacetum cinerariifolium</name>
    <name type="common">Dalmatian daisy</name>
    <name type="synonym">Chrysanthemum cinerariifolium</name>
    <dbReference type="NCBI Taxonomy" id="118510"/>
    <lineage>
        <taxon>Eukaryota</taxon>
        <taxon>Viridiplantae</taxon>
        <taxon>Streptophyta</taxon>
        <taxon>Embryophyta</taxon>
        <taxon>Tracheophyta</taxon>
        <taxon>Spermatophyta</taxon>
        <taxon>Magnoliopsida</taxon>
        <taxon>eudicotyledons</taxon>
        <taxon>Gunneridae</taxon>
        <taxon>Pentapetalae</taxon>
        <taxon>asterids</taxon>
        <taxon>campanulids</taxon>
        <taxon>Asterales</taxon>
        <taxon>Asteraceae</taxon>
        <taxon>Asteroideae</taxon>
        <taxon>Anthemideae</taxon>
        <taxon>Anthemidinae</taxon>
        <taxon>Tanacetum</taxon>
    </lineage>
</organism>